<accession>A0A3S1APN1</accession>
<dbReference type="Proteomes" id="UP000268857">
    <property type="component" value="Unassembled WGS sequence"/>
</dbReference>
<evidence type="ECO:0000313" key="3">
    <source>
        <dbReference type="Proteomes" id="UP000268857"/>
    </source>
</evidence>
<keyword evidence="3" id="KW-1185">Reference proteome</keyword>
<sequence>MVKANLKNWTLKGFELKGAEKFIAPLAALLAFVYLFQWYIIDNMRSRPDPVFQVKQPPLVMKGGDPYIRALMRTISASEASSNRPYSILYGGQHVSDLSRHPEICVTIITGPNKGNCSTAAGRYQIINKTWYLVAPKYHPKPTRLMFWVSYSFEAEYQDAVVYRWLSDPEVWGIDISHLLKQGKLNEVLRRLSPTWTSLGYGIETNSVSPYLPQIYQKMLKEELKTNRKQQKGQLTTLPTLQKS</sequence>
<proteinExistence type="predicted"/>
<dbReference type="Gene3D" id="1.10.530.10">
    <property type="match status" value="1"/>
</dbReference>
<gene>
    <name evidence="2" type="ORF">PCC6912_02980</name>
</gene>
<evidence type="ECO:0000256" key="1">
    <source>
        <dbReference type="SAM" id="Phobius"/>
    </source>
</evidence>
<name>A0A3S1APN1_CHLFR</name>
<keyword evidence="1" id="KW-0812">Transmembrane</keyword>
<comment type="caution">
    <text evidence="2">The sequence shown here is derived from an EMBL/GenBank/DDBJ whole genome shotgun (WGS) entry which is preliminary data.</text>
</comment>
<feature type="transmembrane region" description="Helical" evidence="1">
    <location>
        <begin position="22"/>
        <end position="41"/>
    </location>
</feature>
<dbReference type="STRING" id="211165.GCA_000317285_05209"/>
<dbReference type="EMBL" id="RSCJ01000001">
    <property type="protein sequence ID" value="RUR86855.1"/>
    <property type="molecule type" value="Genomic_DNA"/>
</dbReference>
<organism evidence="2 3">
    <name type="scientific">Chlorogloeopsis fritschii PCC 6912</name>
    <dbReference type="NCBI Taxonomy" id="211165"/>
    <lineage>
        <taxon>Bacteria</taxon>
        <taxon>Bacillati</taxon>
        <taxon>Cyanobacteriota</taxon>
        <taxon>Cyanophyceae</taxon>
        <taxon>Nostocales</taxon>
        <taxon>Chlorogloeopsidaceae</taxon>
        <taxon>Chlorogloeopsis</taxon>
    </lineage>
</organism>
<evidence type="ECO:0000313" key="2">
    <source>
        <dbReference type="EMBL" id="RUR86855.1"/>
    </source>
</evidence>
<dbReference type="RefSeq" id="WP_016874230.1">
    <property type="nucleotide sequence ID" value="NZ_AJLN01000116.1"/>
</dbReference>
<keyword evidence="1" id="KW-1133">Transmembrane helix</keyword>
<reference evidence="2 3" key="1">
    <citation type="journal article" date="2019" name="Genome Biol. Evol.">
        <title>Day and night: Metabolic profiles and evolutionary relationships of six axenic non-marine cyanobacteria.</title>
        <authorList>
            <person name="Will S.E."/>
            <person name="Henke P."/>
            <person name="Boedeker C."/>
            <person name="Huang S."/>
            <person name="Brinkmann H."/>
            <person name="Rohde M."/>
            <person name="Jarek M."/>
            <person name="Friedl T."/>
            <person name="Seufert S."/>
            <person name="Schumacher M."/>
            <person name="Overmann J."/>
            <person name="Neumann-Schaal M."/>
            <person name="Petersen J."/>
        </authorList>
    </citation>
    <scope>NUCLEOTIDE SEQUENCE [LARGE SCALE GENOMIC DNA]</scope>
    <source>
        <strain evidence="2 3">PCC 6912</strain>
    </source>
</reference>
<dbReference type="OrthoDB" id="481043at2"/>
<dbReference type="InterPro" id="IPR023346">
    <property type="entry name" value="Lysozyme-like_dom_sf"/>
</dbReference>
<keyword evidence="1" id="KW-0472">Membrane</keyword>
<protein>
    <submittedName>
        <fullName evidence="2">Uncharacterized protein</fullName>
    </submittedName>
</protein>
<dbReference type="SUPFAM" id="SSF53955">
    <property type="entry name" value="Lysozyme-like"/>
    <property type="match status" value="1"/>
</dbReference>
<dbReference type="AlphaFoldDB" id="A0A3S1APN1"/>